<name>A0ABX1NXI3_9RHOO</name>
<keyword evidence="1" id="KW-0238">DNA-binding</keyword>
<evidence type="ECO:0000256" key="1">
    <source>
        <dbReference type="ARBA" id="ARBA00023125"/>
    </source>
</evidence>
<dbReference type="EMBL" id="WTVP01000044">
    <property type="protein sequence ID" value="NMG16701.1"/>
    <property type="molecule type" value="Genomic_DNA"/>
</dbReference>
<gene>
    <name evidence="3" type="ORF">GPA24_14365</name>
</gene>
<evidence type="ECO:0000259" key="2">
    <source>
        <dbReference type="PROSITE" id="PS50937"/>
    </source>
</evidence>
<accession>A0ABX1NXI3</accession>
<sequence length="143" mass="15534">MRELDIAEVVQRAGIPASTLRYYEEKGLIVSVGRRGLRRLFGEQVLERLALIGLGRAAGLSLDEIALMFTPNGPPRIDRQMLAAKADEFDQTIRKLSAMRDGLRHAAACPAPSHMECPTFRRLLRAVASGAIGGHGKKAASLT</sequence>
<reference evidence="3 4" key="1">
    <citation type="submission" date="2019-12" db="EMBL/GenBank/DDBJ databases">
        <title>Comparative genomics gives insights into the taxonomy of the Azoarcus-Aromatoleum group and reveals separate origins of nif in the plant-associated Azoarcus and non-plant-associated Aromatoleum sub-groups.</title>
        <authorList>
            <person name="Lafos M."/>
            <person name="Maluk M."/>
            <person name="Batista M."/>
            <person name="Junghare M."/>
            <person name="Carmona M."/>
            <person name="Faoro H."/>
            <person name="Cruz L.M."/>
            <person name="Battistoni F."/>
            <person name="De Souza E."/>
            <person name="Pedrosa F."/>
            <person name="Chen W.-M."/>
            <person name="Poole P.S."/>
            <person name="Dixon R.A."/>
            <person name="James E.K."/>
        </authorList>
    </citation>
    <scope>NUCLEOTIDE SEQUENCE [LARGE SCALE GENOMIC DNA]</scope>
    <source>
        <strain evidence="3 4">PbN1</strain>
    </source>
</reference>
<evidence type="ECO:0000313" key="3">
    <source>
        <dbReference type="EMBL" id="NMG16701.1"/>
    </source>
</evidence>
<dbReference type="PANTHER" id="PTHR30204:SF97">
    <property type="entry name" value="MERR FAMILY REGULATORY PROTEIN"/>
    <property type="match status" value="1"/>
</dbReference>
<dbReference type="Proteomes" id="UP000633943">
    <property type="component" value="Unassembled WGS sequence"/>
</dbReference>
<dbReference type="CDD" id="cd04781">
    <property type="entry name" value="HTH_MerR-like_sg6"/>
    <property type="match status" value="1"/>
</dbReference>
<dbReference type="RefSeq" id="WP_169203272.1">
    <property type="nucleotide sequence ID" value="NZ_CP059467.1"/>
</dbReference>
<proteinExistence type="predicted"/>
<protein>
    <submittedName>
        <fullName evidence="3">MerR family transcriptional regulator</fullName>
    </submittedName>
</protein>
<feature type="domain" description="HTH merR-type" evidence="2">
    <location>
        <begin position="3"/>
        <end position="71"/>
    </location>
</feature>
<dbReference type="SMART" id="SM00422">
    <property type="entry name" value="HTH_MERR"/>
    <property type="match status" value="1"/>
</dbReference>
<organism evidence="3 4">
    <name type="scientific">Aromatoleum bremense</name>
    <dbReference type="NCBI Taxonomy" id="76115"/>
    <lineage>
        <taxon>Bacteria</taxon>
        <taxon>Pseudomonadati</taxon>
        <taxon>Pseudomonadota</taxon>
        <taxon>Betaproteobacteria</taxon>
        <taxon>Rhodocyclales</taxon>
        <taxon>Rhodocyclaceae</taxon>
        <taxon>Aromatoleum</taxon>
    </lineage>
</organism>
<dbReference type="InterPro" id="IPR047057">
    <property type="entry name" value="MerR_fam"/>
</dbReference>
<dbReference type="PRINTS" id="PR00040">
    <property type="entry name" value="HTHMERR"/>
</dbReference>
<evidence type="ECO:0000313" key="4">
    <source>
        <dbReference type="Proteomes" id="UP000633943"/>
    </source>
</evidence>
<dbReference type="Gene3D" id="1.10.1660.10">
    <property type="match status" value="1"/>
</dbReference>
<dbReference type="PANTHER" id="PTHR30204">
    <property type="entry name" value="REDOX-CYCLING DRUG-SENSING TRANSCRIPTIONAL ACTIVATOR SOXR"/>
    <property type="match status" value="1"/>
</dbReference>
<dbReference type="Pfam" id="PF13411">
    <property type="entry name" value="MerR_1"/>
    <property type="match status" value="1"/>
</dbReference>
<comment type="caution">
    <text evidence="3">The sequence shown here is derived from an EMBL/GenBank/DDBJ whole genome shotgun (WGS) entry which is preliminary data.</text>
</comment>
<keyword evidence="4" id="KW-1185">Reference proteome</keyword>
<dbReference type="InterPro" id="IPR009061">
    <property type="entry name" value="DNA-bd_dom_put_sf"/>
</dbReference>
<dbReference type="SUPFAM" id="SSF46955">
    <property type="entry name" value="Putative DNA-binding domain"/>
    <property type="match status" value="1"/>
</dbReference>
<dbReference type="InterPro" id="IPR000551">
    <property type="entry name" value="MerR-type_HTH_dom"/>
</dbReference>
<dbReference type="PROSITE" id="PS50937">
    <property type="entry name" value="HTH_MERR_2"/>
    <property type="match status" value="1"/>
</dbReference>